<protein>
    <recommendedName>
        <fullName evidence="6">PHD-type domain-containing protein</fullName>
    </recommendedName>
</protein>
<dbReference type="PANTHER" id="PTHR47162:SF10">
    <property type="entry name" value="METHYL-CPG-BINDING DOMAIN-CONTAINING PROTEIN 9 ISOFORM X1"/>
    <property type="match status" value="1"/>
</dbReference>
<dbReference type="SUPFAM" id="SSF63748">
    <property type="entry name" value="Tudor/PWWP/MBT"/>
    <property type="match status" value="1"/>
</dbReference>
<dbReference type="Pfam" id="PF00855">
    <property type="entry name" value="PWWP"/>
    <property type="match status" value="1"/>
</dbReference>
<dbReference type="CDD" id="cd05162">
    <property type="entry name" value="PWWP"/>
    <property type="match status" value="1"/>
</dbReference>
<dbReference type="PROSITE" id="PS01359">
    <property type="entry name" value="ZF_PHD_1"/>
    <property type="match status" value="1"/>
</dbReference>
<name>A0A7S4ACF9_9STRA</name>
<dbReference type="InterPro" id="IPR019786">
    <property type="entry name" value="Zinc_finger_PHD-type_CS"/>
</dbReference>
<evidence type="ECO:0000259" key="6">
    <source>
        <dbReference type="PROSITE" id="PS50016"/>
    </source>
</evidence>
<feature type="domain" description="PHD-type" evidence="6">
    <location>
        <begin position="66"/>
        <end position="116"/>
    </location>
</feature>
<feature type="compositionally biased region" description="Basic and acidic residues" evidence="5">
    <location>
        <begin position="276"/>
        <end position="291"/>
    </location>
</feature>
<feature type="region of interest" description="Disordered" evidence="5">
    <location>
        <begin position="253"/>
        <end position="295"/>
    </location>
</feature>
<keyword evidence="2 4" id="KW-0863">Zinc-finger</keyword>
<dbReference type="InterPro" id="IPR011011">
    <property type="entry name" value="Znf_FYVE_PHD"/>
</dbReference>
<dbReference type="GO" id="GO:0008270">
    <property type="term" value="F:zinc ion binding"/>
    <property type="evidence" value="ECO:0007669"/>
    <property type="project" value="UniProtKB-KW"/>
</dbReference>
<feature type="compositionally biased region" description="Basic residues" evidence="5">
    <location>
        <begin position="262"/>
        <end position="275"/>
    </location>
</feature>
<evidence type="ECO:0000256" key="3">
    <source>
        <dbReference type="ARBA" id="ARBA00022833"/>
    </source>
</evidence>
<sequence>MASKAGSFLRKSDRQKILRDLHQQGELTPGNAPESVRKEAAAVIVHNGNNHHHEVSVPIAEGESFGTGCLSCGRDDDHANLLLCEACNAEYHTYCLEPPLRAVPTGDWFCSECLALMPVDEDGLGKLVNALAPSFTSRFGEVCWAAGGHGFGWWPAFIYDPRLTIGSVRELARKNLGKKHLIYYLACNEFPFSALPEAKITKWEQGLIDGYHCAETAKKFGQKRINTFNEAFRDANLEMAKPIEMRMQWNHSDLPQALPAPHPKKAPPPRKRRRREVSPVKRLASDKEYKSSKSRPRIKIRGFPLITEAPETEQLPTRKNLNFALEGLRISMKNSASRANPIVEHSEDGDLFVKLLQKESLPIEGPTGEAIPNTGKSDSPCKNVGFIKLVSRKKSTFSDARLVIQKDLVPDILCPYMEWRFFVPGIGPVSGQQEMNMGPIYSFLRRTTLDLNLGDGTLLHPLKVFIMEAKIAKTSSVTDSSTSTS</sequence>
<evidence type="ECO:0000256" key="4">
    <source>
        <dbReference type="PROSITE-ProRule" id="PRU00146"/>
    </source>
</evidence>
<accession>A0A7S4ACF9</accession>
<dbReference type="PANTHER" id="PTHR47162">
    <property type="entry name" value="OS02G0192300 PROTEIN"/>
    <property type="match status" value="1"/>
</dbReference>
<dbReference type="InterPro" id="IPR019787">
    <property type="entry name" value="Znf_PHD-finger"/>
</dbReference>
<evidence type="ECO:0000313" key="7">
    <source>
        <dbReference type="EMBL" id="CAE0710811.1"/>
    </source>
</evidence>
<dbReference type="InterPro" id="IPR001965">
    <property type="entry name" value="Znf_PHD"/>
</dbReference>
<reference evidence="7" key="1">
    <citation type="submission" date="2021-01" db="EMBL/GenBank/DDBJ databases">
        <authorList>
            <person name="Corre E."/>
            <person name="Pelletier E."/>
            <person name="Niang G."/>
            <person name="Scheremetjew M."/>
            <person name="Finn R."/>
            <person name="Kale V."/>
            <person name="Holt S."/>
            <person name="Cochrane G."/>
            <person name="Meng A."/>
            <person name="Brown T."/>
            <person name="Cohen L."/>
        </authorList>
    </citation>
    <scope>NUCLEOTIDE SEQUENCE</scope>
    <source>
        <strain evidence="7">10249 10 AB</strain>
    </source>
</reference>
<dbReference type="Gene3D" id="3.30.40.10">
    <property type="entry name" value="Zinc/RING finger domain, C3HC4 (zinc finger)"/>
    <property type="match status" value="1"/>
</dbReference>
<keyword evidence="1" id="KW-0479">Metal-binding</keyword>
<proteinExistence type="predicted"/>
<organism evidence="7">
    <name type="scientific">Pseudo-nitzschia australis</name>
    <dbReference type="NCBI Taxonomy" id="44445"/>
    <lineage>
        <taxon>Eukaryota</taxon>
        <taxon>Sar</taxon>
        <taxon>Stramenopiles</taxon>
        <taxon>Ochrophyta</taxon>
        <taxon>Bacillariophyta</taxon>
        <taxon>Bacillariophyceae</taxon>
        <taxon>Bacillariophycidae</taxon>
        <taxon>Bacillariales</taxon>
        <taxon>Bacillariaceae</taxon>
        <taxon>Pseudo-nitzschia</taxon>
    </lineage>
</organism>
<dbReference type="InterPro" id="IPR013083">
    <property type="entry name" value="Znf_RING/FYVE/PHD"/>
</dbReference>
<dbReference type="AlphaFoldDB" id="A0A7S4ACF9"/>
<evidence type="ECO:0000256" key="5">
    <source>
        <dbReference type="SAM" id="MobiDB-lite"/>
    </source>
</evidence>
<dbReference type="SUPFAM" id="SSF57903">
    <property type="entry name" value="FYVE/PHD zinc finger"/>
    <property type="match status" value="1"/>
</dbReference>
<dbReference type="InterPro" id="IPR000313">
    <property type="entry name" value="PWWP_dom"/>
</dbReference>
<evidence type="ECO:0000256" key="2">
    <source>
        <dbReference type="ARBA" id="ARBA00022771"/>
    </source>
</evidence>
<dbReference type="PROSITE" id="PS50016">
    <property type="entry name" value="ZF_PHD_2"/>
    <property type="match status" value="1"/>
</dbReference>
<evidence type="ECO:0000256" key="1">
    <source>
        <dbReference type="ARBA" id="ARBA00022723"/>
    </source>
</evidence>
<gene>
    <name evidence="7" type="ORF">PAUS00366_LOCUS3538</name>
</gene>
<dbReference type="CDD" id="cd15519">
    <property type="entry name" value="PHD1_Lid2p_like"/>
    <property type="match status" value="1"/>
</dbReference>
<dbReference type="Pfam" id="PF00628">
    <property type="entry name" value="PHD"/>
    <property type="match status" value="1"/>
</dbReference>
<dbReference type="EMBL" id="HBIX01004481">
    <property type="protein sequence ID" value="CAE0710811.1"/>
    <property type="molecule type" value="Transcribed_RNA"/>
</dbReference>
<dbReference type="SMART" id="SM00249">
    <property type="entry name" value="PHD"/>
    <property type="match status" value="1"/>
</dbReference>
<dbReference type="Gene3D" id="2.30.30.140">
    <property type="match status" value="1"/>
</dbReference>
<keyword evidence="3" id="KW-0862">Zinc</keyword>